<accession>A0A174ZBK9</accession>
<evidence type="ECO:0000313" key="2">
    <source>
        <dbReference type="Proteomes" id="UP000095780"/>
    </source>
</evidence>
<protein>
    <submittedName>
        <fullName evidence="1">Uncharacterized protein</fullName>
    </submittedName>
</protein>
<proteinExistence type="predicted"/>
<sequence length="108" mass="12214">MARTKIVVQYDCEFEQVQNTINNILSSNGFREITINTGENVWKKGTGMLTAMQFIKLEFSQKEFVIYAWVQMGLGDLGGSEMDLTGFVAAIPKKQLINIIEQIKKAFC</sequence>
<gene>
    <name evidence="1" type="ORF">ERS852492_01460</name>
</gene>
<dbReference type="Proteomes" id="UP000095780">
    <property type="component" value="Unassembled WGS sequence"/>
</dbReference>
<dbReference type="AlphaFoldDB" id="A0A174ZBK9"/>
<name>A0A174ZBK9_9FIRM</name>
<organism evidence="1 2">
    <name type="scientific">Lachnospira eligens</name>
    <dbReference type="NCBI Taxonomy" id="39485"/>
    <lineage>
        <taxon>Bacteria</taxon>
        <taxon>Bacillati</taxon>
        <taxon>Bacillota</taxon>
        <taxon>Clostridia</taxon>
        <taxon>Lachnospirales</taxon>
        <taxon>Lachnospiraceae</taxon>
        <taxon>Lachnospira</taxon>
    </lineage>
</organism>
<dbReference type="RefSeq" id="WP_055286905.1">
    <property type="nucleotide sequence ID" value="NZ_CABIXW010000004.1"/>
</dbReference>
<dbReference type="EMBL" id="CZBV01000004">
    <property type="protein sequence ID" value="CUQ84703.1"/>
    <property type="molecule type" value="Genomic_DNA"/>
</dbReference>
<evidence type="ECO:0000313" key="1">
    <source>
        <dbReference type="EMBL" id="CUQ84703.1"/>
    </source>
</evidence>
<reference evidence="1 2" key="1">
    <citation type="submission" date="2015-09" db="EMBL/GenBank/DDBJ databases">
        <authorList>
            <consortium name="Pathogen Informatics"/>
        </authorList>
    </citation>
    <scope>NUCLEOTIDE SEQUENCE [LARGE SCALE GENOMIC DNA]</scope>
    <source>
        <strain evidence="1 2">2789STDY5834878</strain>
    </source>
</reference>